<sequence>MTPWNITMVIGNGACGMGEFSYQDLLALFGIGGAHPGGIALTEQVLSGEKLTARTRVLDVGCGTGQTSAFLARTYGCQVTAVDMHPLMLEKAKMRFQKEDLPVKLLKGDANALPFAAGKFDLVLVESVTVFTDLAKSLREYTRVLRPGGILLDLEMTAERPLSVKEVQELQGVYGTKQVPTEAEWIARLQKAGFAGAEVVKGGTVASALPSDESSSGALPEFNLSDGIDPQVYAIWHRHQEVTETFKHRLGYRVYRAKKRLKS</sequence>
<dbReference type="PROSITE" id="PS01184">
    <property type="entry name" value="UBIE_2"/>
    <property type="match status" value="1"/>
</dbReference>
<protein>
    <recommendedName>
        <fullName evidence="4">Methyltransferase domain-containing protein</fullName>
    </recommendedName>
</protein>
<dbReference type="InterPro" id="IPR029063">
    <property type="entry name" value="SAM-dependent_MTases_sf"/>
</dbReference>
<evidence type="ECO:0000313" key="5">
    <source>
        <dbReference type="EMBL" id="ASS75957.1"/>
    </source>
</evidence>
<evidence type="ECO:0000313" key="6">
    <source>
        <dbReference type="Proteomes" id="UP000214688"/>
    </source>
</evidence>
<proteinExistence type="predicted"/>
<dbReference type="Pfam" id="PF13649">
    <property type="entry name" value="Methyltransf_25"/>
    <property type="match status" value="1"/>
</dbReference>
<name>A0A223D3H7_9BACL</name>
<evidence type="ECO:0000259" key="4">
    <source>
        <dbReference type="Pfam" id="PF13649"/>
    </source>
</evidence>
<dbReference type="PANTHER" id="PTHR43591">
    <property type="entry name" value="METHYLTRANSFERASE"/>
    <property type="match status" value="1"/>
</dbReference>
<keyword evidence="3" id="KW-0949">S-adenosyl-L-methionine</keyword>
<accession>A0A223D3H7</accession>
<keyword evidence="2" id="KW-0808">Transferase</keyword>
<dbReference type="SUPFAM" id="SSF53335">
    <property type="entry name" value="S-adenosyl-L-methionine-dependent methyltransferases"/>
    <property type="match status" value="1"/>
</dbReference>
<dbReference type="InterPro" id="IPR041698">
    <property type="entry name" value="Methyltransf_25"/>
</dbReference>
<dbReference type="Proteomes" id="UP000214688">
    <property type="component" value="Chromosome"/>
</dbReference>
<dbReference type="CDD" id="cd02440">
    <property type="entry name" value="AdoMet_MTases"/>
    <property type="match status" value="1"/>
</dbReference>
<gene>
    <name evidence="5" type="ORF">CIG75_13980</name>
</gene>
<feature type="domain" description="Methyltransferase" evidence="4">
    <location>
        <begin position="57"/>
        <end position="149"/>
    </location>
</feature>
<dbReference type="AlphaFoldDB" id="A0A223D3H7"/>
<evidence type="ECO:0000256" key="1">
    <source>
        <dbReference type="ARBA" id="ARBA00022603"/>
    </source>
</evidence>
<dbReference type="InterPro" id="IPR023576">
    <property type="entry name" value="UbiE/COQ5_MeTrFase_CS"/>
</dbReference>
<dbReference type="KEGG" id="tab:CIG75_13980"/>
<dbReference type="EMBL" id="CP022657">
    <property type="protein sequence ID" value="ASS75957.1"/>
    <property type="molecule type" value="Genomic_DNA"/>
</dbReference>
<dbReference type="GO" id="GO:0032259">
    <property type="term" value="P:methylation"/>
    <property type="evidence" value="ECO:0007669"/>
    <property type="project" value="UniProtKB-KW"/>
</dbReference>
<dbReference type="Gene3D" id="3.40.50.150">
    <property type="entry name" value="Vaccinia Virus protein VP39"/>
    <property type="match status" value="1"/>
</dbReference>
<reference evidence="5 6" key="1">
    <citation type="journal article" date="2015" name="Int. J. Syst. Evol. Microbiol.">
        <title>Tumebacillus algifaecis sp. nov., isolated from decomposing algal scum.</title>
        <authorList>
            <person name="Wu Y.F."/>
            <person name="Zhang B."/>
            <person name="Xing P."/>
            <person name="Wu Q.L."/>
            <person name="Liu S.J."/>
        </authorList>
    </citation>
    <scope>NUCLEOTIDE SEQUENCE [LARGE SCALE GENOMIC DNA]</scope>
    <source>
        <strain evidence="5 6">THMBR28</strain>
    </source>
</reference>
<keyword evidence="1" id="KW-0489">Methyltransferase</keyword>
<organism evidence="5 6">
    <name type="scientific">Tumebacillus algifaecis</name>
    <dbReference type="NCBI Taxonomy" id="1214604"/>
    <lineage>
        <taxon>Bacteria</taxon>
        <taxon>Bacillati</taxon>
        <taxon>Bacillota</taxon>
        <taxon>Bacilli</taxon>
        <taxon>Bacillales</taxon>
        <taxon>Alicyclobacillaceae</taxon>
        <taxon>Tumebacillus</taxon>
    </lineage>
</organism>
<keyword evidence="6" id="KW-1185">Reference proteome</keyword>
<dbReference type="PANTHER" id="PTHR43591:SF110">
    <property type="entry name" value="RHODANESE DOMAIN-CONTAINING PROTEIN"/>
    <property type="match status" value="1"/>
</dbReference>
<dbReference type="GO" id="GO:0008168">
    <property type="term" value="F:methyltransferase activity"/>
    <property type="evidence" value="ECO:0007669"/>
    <property type="project" value="UniProtKB-KW"/>
</dbReference>
<evidence type="ECO:0000256" key="2">
    <source>
        <dbReference type="ARBA" id="ARBA00022679"/>
    </source>
</evidence>
<evidence type="ECO:0000256" key="3">
    <source>
        <dbReference type="ARBA" id="ARBA00022691"/>
    </source>
</evidence>